<reference evidence="1 2" key="1">
    <citation type="journal article" date="2014" name="Appl. Microbiol. Biotechnol.">
        <title>Transformable facultative thermophile Geobacillus stearothermophilus NUB3621 as a host strain for metabolic engineering.</title>
        <authorList>
            <person name="Blanchard K."/>
            <person name="Robic S."/>
            <person name="Matsumura I."/>
        </authorList>
    </citation>
    <scope>NUCLEOTIDE SEQUENCE [LARGE SCALE GENOMIC DNA]</scope>
    <source>
        <strain evidence="1 2">NUB3621</strain>
    </source>
</reference>
<name>A0ABC9VAD8_9BACL</name>
<comment type="caution">
    <text evidence="1">The sequence shown here is derived from an EMBL/GenBank/DDBJ whole genome shotgun (WGS) entry which is preliminary data.</text>
</comment>
<accession>A0ABC9VAD8</accession>
<dbReference type="EMBL" id="AOTZ01000009">
    <property type="protein sequence ID" value="EZP75080.1"/>
    <property type="molecule type" value="Genomic_DNA"/>
</dbReference>
<proteinExistence type="predicted"/>
<evidence type="ECO:0008006" key="3">
    <source>
        <dbReference type="Google" id="ProtNLM"/>
    </source>
</evidence>
<dbReference type="Proteomes" id="UP000023566">
    <property type="component" value="Chromosome"/>
</dbReference>
<dbReference type="AlphaFoldDB" id="A0ABC9VAD8"/>
<gene>
    <name evidence="1" type="ORF">H839_16308</name>
</gene>
<dbReference type="RefSeq" id="WP_043906059.1">
    <property type="nucleotide sequence ID" value="NZ_CM002692.1"/>
</dbReference>
<keyword evidence="2" id="KW-1185">Reference proteome</keyword>
<organism evidence="1 2">
    <name type="scientific">Parageobacillus genomosp. 1</name>
    <dbReference type="NCBI Taxonomy" id="1295642"/>
    <lineage>
        <taxon>Bacteria</taxon>
        <taxon>Bacillati</taxon>
        <taxon>Bacillota</taxon>
        <taxon>Bacilli</taxon>
        <taxon>Bacillales</taxon>
        <taxon>Anoxybacillaceae</taxon>
        <taxon>Parageobacillus</taxon>
    </lineage>
</organism>
<sequence>MISSGLIFGGYPFSVAGKPTGLAVGPKDDDEKIYLALKELQGTAKTLLPRTYTADASKRM</sequence>
<evidence type="ECO:0000313" key="2">
    <source>
        <dbReference type="Proteomes" id="UP000023566"/>
    </source>
</evidence>
<protein>
    <recommendedName>
        <fullName evidence="3">Amidase</fullName>
    </recommendedName>
</protein>
<evidence type="ECO:0000313" key="1">
    <source>
        <dbReference type="EMBL" id="EZP75080.1"/>
    </source>
</evidence>